<reference evidence="2" key="1">
    <citation type="submission" date="2022-06" db="EMBL/GenBank/DDBJ databases">
        <title>Natrinema sp. a new haloarchaeum isolate from saline soil.</title>
        <authorList>
            <person name="Strakova D."/>
            <person name="Galisteo C."/>
            <person name="Sanchez-Porro C."/>
            <person name="Ventosa A."/>
        </authorList>
    </citation>
    <scope>NUCLEOTIDE SEQUENCE</scope>
    <source>
        <strain evidence="2">S1CR25-10</strain>
    </source>
</reference>
<proteinExistence type="predicted"/>
<keyword evidence="3" id="KW-1185">Reference proteome</keyword>
<dbReference type="RefSeq" id="WP_277522321.1">
    <property type="nucleotide sequence ID" value="NZ_JAMQOT010000005.1"/>
</dbReference>
<gene>
    <name evidence="2" type="ORF">NDI89_14405</name>
</gene>
<sequence length="62" mass="7036">MSDYDGTENRDTPWPGDEDGASEHDGRGDDELTGRDRTSVSTYSAYAIRDRRRQVDVRRTAT</sequence>
<evidence type="ECO:0000313" key="3">
    <source>
        <dbReference type="Proteomes" id="UP001154061"/>
    </source>
</evidence>
<name>A0A9Q4L3R1_9EURY</name>
<dbReference type="EMBL" id="JAMQOT010000005">
    <property type="protein sequence ID" value="MDF9746779.1"/>
    <property type="molecule type" value="Genomic_DNA"/>
</dbReference>
<organism evidence="2 3">
    <name type="scientific">Natrinema salsiterrestre</name>
    <dbReference type="NCBI Taxonomy" id="2950540"/>
    <lineage>
        <taxon>Archaea</taxon>
        <taxon>Methanobacteriati</taxon>
        <taxon>Methanobacteriota</taxon>
        <taxon>Stenosarchaea group</taxon>
        <taxon>Halobacteria</taxon>
        <taxon>Halobacteriales</taxon>
        <taxon>Natrialbaceae</taxon>
        <taxon>Natrinema</taxon>
    </lineage>
</organism>
<comment type="caution">
    <text evidence="2">The sequence shown here is derived from an EMBL/GenBank/DDBJ whole genome shotgun (WGS) entry which is preliminary data.</text>
</comment>
<dbReference type="Proteomes" id="UP001154061">
    <property type="component" value="Unassembled WGS sequence"/>
</dbReference>
<evidence type="ECO:0000313" key="2">
    <source>
        <dbReference type="EMBL" id="MDF9746779.1"/>
    </source>
</evidence>
<feature type="compositionally biased region" description="Basic and acidic residues" evidence="1">
    <location>
        <begin position="21"/>
        <end position="38"/>
    </location>
</feature>
<feature type="region of interest" description="Disordered" evidence="1">
    <location>
        <begin position="1"/>
        <end position="45"/>
    </location>
</feature>
<accession>A0A9Q4L3R1</accession>
<dbReference type="AlphaFoldDB" id="A0A9Q4L3R1"/>
<protein>
    <submittedName>
        <fullName evidence="2">Uncharacterized protein</fullName>
    </submittedName>
</protein>
<evidence type="ECO:0000256" key="1">
    <source>
        <dbReference type="SAM" id="MobiDB-lite"/>
    </source>
</evidence>